<protein>
    <recommendedName>
        <fullName evidence="11">E3 UFM1-protein ligase 1 homolog</fullName>
    </recommendedName>
</protein>
<keyword evidence="3" id="KW-0833">Ubl conjugation pathway</keyword>
<keyword evidence="2" id="KW-0808">Transferase</keyword>
<evidence type="ECO:0000256" key="2">
    <source>
        <dbReference type="ARBA" id="ARBA00022679"/>
    </source>
</evidence>
<evidence type="ECO:0000259" key="8">
    <source>
        <dbReference type="Pfam" id="PF25041"/>
    </source>
</evidence>
<comment type="similarity">
    <text evidence="1">Belongs to the UFL1 family.</text>
</comment>
<evidence type="ECO:0000259" key="7">
    <source>
        <dbReference type="Pfam" id="PF23659"/>
    </source>
</evidence>
<dbReference type="Pfam" id="PF09743">
    <property type="entry name" value="E3_UFM1_ligase"/>
    <property type="match status" value="1"/>
</dbReference>
<evidence type="ECO:0000256" key="3">
    <source>
        <dbReference type="ARBA" id="ARBA00022786"/>
    </source>
</evidence>
<feature type="compositionally biased region" description="Basic and acidic residues" evidence="5">
    <location>
        <begin position="403"/>
        <end position="414"/>
    </location>
</feature>
<evidence type="ECO:0008006" key="11">
    <source>
        <dbReference type="Google" id="ProtNLM"/>
    </source>
</evidence>
<evidence type="ECO:0000256" key="1">
    <source>
        <dbReference type="ARBA" id="ARBA00010789"/>
    </source>
</evidence>
<dbReference type="GO" id="GO:1990592">
    <property type="term" value="P:protein K69-linked ufmylation"/>
    <property type="evidence" value="ECO:0007669"/>
    <property type="project" value="TreeGrafter"/>
</dbReference>
<dbReference type="PANTHER" id="PTHR31057:SF0">
    <property type="entry name" value="E3 UFM1-PROTEIN LIGASE 1"/>
    <property type="match status" value="1"/>
</dbReference>
<reference evidence="9 10" key="1">
    <citation type="journal article" date="2022" name="Nat. Plants">
        <title>Genomes of leafy and leafless Platanthera orchids illuminate the evolution of mycoheterotrophy.</title>
        <authorList>
            <person name="Li M.H."/>
            <person name="Liu K.W."/>
            <person name="Li Z."/>
            <person name="Lu H.C."/>
            <person name="Ye Q.L."/>
            <person name="Zhang D."/>
            <person name="Wang J.Y."/>
            <person name="Li Y.F."/>
            <person name="Zhong Z.M."/>
            <person name="Liu X."/>
            <person name="Yu X."/>
            <person name="Liu D.K."/>
            <person name="Tu X.D."/>
            <person name="Liu B."/>
            <person name="Hao Y."/>
            <person name="Liao X.Y."/>
            <person name="Jiang Y.T."/>
            <person name="Sun W.H."/>
            <person name="Chen J."/>
            <person name="Chen Y.Q."/>
            <person name="Ai Y."/>
            <person name="Zhai J.W."/>
            <person name="Wu S.S."/>
            <person name="Zhou Z."/>
            <person name="Hsiao Y.Y."/>
            <person name="Wu W.L."/>
            <person name="Chen Y.Y."/>
            <person name="Lin Y.F."/>
            <person name="Hsu J.L."/>
            <person name="Li C.Y."/>
            <person name="Wang Z.W."/>
            <person name="Zhao X."/>
            <person name="Zhong W.Y."/>
            <person name="Ma X.K."/>
            <person name="Ma L."/>
            <person name="Huang J."/>
            <person name="Chen G.Z."/>
            <person name="Huang M.Z."/>
            <person name="Huang L."/>
            <person name="Peng D.H."/>
            <person name="Luo Y.B."/>
            <person name="Zou S.Q."/>
            <person name="Chen S.P."/>
            <person name="Lan S."/>
            <person name="Tsai W.C."/>
            <person name="Van de Peer Y."/>
            <person name="Liu Z.J."/>
        </authorList>
    </citation>
    <scope>NUCLEOTIDE SEQUENCE [LARGE SCALE GENOMIC DNA]</scope>
    <source>
        <strain evidence="9">Lor287</strain>
    </source>
</reference>
<accession>A0AAP0BZZ1</accession>
<dbReference type="Pfam" id="PF23659">
    <property type="entry name" value="UFL1"/>
    <property type="match status" value="1"/>
</dbReference>
<dbReference type="AlphaFoldDB" id="A0AAP0BZZ1"/>
<dbReference type="GO" id="GO:0061666">
    <property type="term" value="F:UFM1 ligase activity"/>
    <property type="evidence" value="ECO:0007669"/>
    <property type="project" value="InterPro"/>
</dbReference>
<name>A0AAP0BZZ1_9ASPA</name>
<comment type="caution">
    <text evidence="9">The sequence shown here is derived from an EMBL/GenBank/DDBJ whole genome shotgun (WGS) entry which is preliminary data.</text>
</comment>
<dbReference type="InterPro" id="IPR056761">
    <property type="entry name" value="Ufl1-like_C"/>
</dbReference>
<feature type="compositionally biased region" description="Basic and acidic residues" evidence="5">
    <location>
        <begin position="423"/>
        <end position="432"/>
    </location>
</feature>
<dbReference type="GO" id="GO:0032434">
    <property type="term" value="P:regulation of proteasomal ubiquitin-dependent protein catabolic process"/>
    <property type="evidence" value="ECO:0007669"/>
    <property type="project" value="TreeGrafter"/>
</dbReference>
<dbReference type="Proteomes" id="UP001418222">
    <property type="component" value="Unassembled WGS sequence"/>
</dbReference>
<evidence type="ECO:0000256" key="5">
    <source>
        <dbReference type="SAM" id="MobiDB-lite"/>
    </source>
</evidence>
<dbReference type="Pfam" id="PF25041">
    <property type="entry name" value="UFL1_C"/>
    <property type="match status" value="1"/>
</dbReference>
<dbReference type="InterPro" id="IPR056580">
    <property type="entry name" value="Ufl1_dom"/>
</dbReference>
<organism evidence="9 10">
    <name type="scientific">Platanthera zijinensis</name>
    <dbReference type="NCBI Taxonomy" id="2320716"/>
    <lineage>
        <taxon>Eukaryota</taxon>
        <taxon>Viridiplantae</taxon>
        <taxon>Streptophyta</taxon>
        <taxon>Embryophyta</taxon>
        <taxon>Tracheophyta</taxon>
        <taxon>Spermatophyta</taxon>
        <taxon>Magnoliopsida</taxon>
        <taxon>Liliopsida</taxon>
        <taxon>Asparagales</taxon>
        <taxon>Orchidaceae</taxon>
        <taxon>Orchidoideae</taxon>
        <taxon>Orchideae</taxon>
        <taxon>Orchidinae</taxon>
        <taxon>Platanthera</taxon>
    </lineage>
</organism>
<feature type="domain" description="E3 UFM1-protein ligase-like C-terminal" evidence="8">
    <location>
        <begin position="690"/>
        <end position="803"/>
    </location>
</feature>
<feature type="compositionally biased region" description="Polar residues" evidence="5">
    <location>
        <begin position="440"/>
        <end position="459"/>
    </location>
</feature>
<evidence type="ECO:0000259" key="6">
    <source>
        <dbReference type="Pfam" id="PF09743"/>
    </source>
</evidence>
<feature type="domain" description="E3 UFM1-protein ligase 1-like N-terminal" evidence="6">
    <location>
        <begin position="4"/>
        <end position="288"/>
    </location>
</feature>
<dbReference type="InterPro" id="IPR056579">
    <property type="entry name" value="Ufl1_N"/>
</dbReference>
<feature type="compositionally biased region" description="Polar residues" evidence="5">
    <location>
        <begin position="388"/>
        <end position="402"/>
    </location>
</feature>
<keyword evidence="4" id="KW-0175">Coiled coil</keyword>
<evidence type="ECO:0000313" key="10">
    <source>
        <dbReference type="Proteomes" id="UP001418222"/>
    </source>
</evidence>
<keyword evidence="10" id="KW-1185">Reference proteome</keyword>
<sequence length="812" mass="90072">MDSELLQLQRQFESAQQAKSSVRLSERNVVELVRKLQDLRLIDFDLLHTISGKEYITTEQLHFEMVAEIERSGRVSLVDFSDVLGVDLYHIEKEGQHIVCSNPGLMLVNGEIISELYWDGIGEEINEKLQESSQMSLAEIAAQLHVGSELVLSVLEPRLGTIIKGRMESGQLFTPAYVSRITGIVRGACRGITVPTNLSALCNSLQRLLHDINGSNSVSIENSLFHSIFSALVKEKDILGSLRAGVHWTPAVFAHAQKESVDSFFSQNSYIGYDVLLKLAIAQPKQYLQIPRRHCVGQPFHSSIRVEMLDAAIQDVIEHGNWMNALSLLPVYVGGQDASKILSLCPSVQRAVKSSEAIILGEFCIFSSKCIKDLLDLIEKEMDTLTFTSNDGYRPDMNSTTEIKYESSSGKHSDIQQSFDDGGSTKHIPEKGSKKKRGKQTGSSKTGQSENDSGTQESMPSKGKSNQRRSKDSISIESKGSIMMKKASLIGLSEEWIAEKILAVAPDLGELGGPDDPYAMLSTLSSHLRPTLMESLEKKRKILLQENAKRSRQLLDNFQKQLDEAFLDFQLYERTLDLFEDDPTLSVILHRHLLKALAAPIVDKLIQTLVIDNKLRNGIEIEVSENLDAVQQTHANRSSLIKSLPDSLSVKAQTVVEAFEGKRVNTFTAALKALVEESGLILKKLDKKIEKSLLQSYRKDLTSQVSSESDTVVLLPKVVALLYLQVYNKALQAPGRAISAVVSRLKDKVPEETFKVLMDYHSSTVTLLSLQSAATEDDEDCTADRILGKKEYLESKMPQLKGLVLKPSNSGT</sequence>
<proteinExistence type="inferred from homology"/>
<evidence type="ECO:0000256" key="4">
    <source>
        <dbReference type="SAM" id="Coils"/>
    </source>
</evidence>
<dbReference type="InterPro" id="IPR018611">
    <property type="entry name" value="Ufl1"/>
</dbReference>
<feature type="region of interest" description="Disordered" evidence="5">
    <location>
        <begin position="388"/>
        <end position="478"/>
    </location>
</feature>
<feature type="coiled-coil region" evidence="4">
    <location>
        <begin position="533"/>
        <end position="561"/>
    </location>
</feature>
<gene>
    <name evidence="9" type="ORF">KSP39_PZI001253</name>
</gene>
<dbReference type="EMBL" id="JBBWWQ010000001">
    <property type="protein sequence ID" value="KAK8956841.1"/>
    <property type="molecule type" value="Genomic_DNA"/>
</dbReference>
<dbReference type="GO" id="GO:0034976">
    <property type="term" value="P:response to endoplasmic reticulum stress"/>
    <property type="evidence" value="ECO:0007669"/>
    <property type="project" value="TreeGrafter"/>
</dbReference>
<dbReference type="PANTHER" id="PTHR31057">
    <property type="entry name" value="E3 UFM1-PROTEIN LIGASE 1"/>
    <property type="match status" value="1"/>
</dbReference>
<evidence type="ECO:0000313" key="9">
    <source>
        <dbReference type="EMBL" id="KAK8956841.1"/>
    </source>
</evidence>
<dbReference type="GO" id="GO:0005789">
    <property type="term" value="C:endoplasmic reticulum membrane"/>
    <property type="evidence" value="ECO:0007669"/>
    <property type="project" value="TreeGrafter"/>
</dbReference>
<feature type="domain" description="E3 UFM1-protein ligase 1-like" evidence="7">
    <location>
        <begin position="555"/>
        <end position="685"/>
    </location>
</feature>